<dbReference type="EMBL" id="VTWH01000002">
    <property type="protein sequence ID" value="KAA0971292.1"/>
    <property type="molecule type" value="Genomic_DNA"/>
</dbReference>
<reference evidence="1 2" key="1">
    <citation type="submission" date="2019-08" db="EMBL/GenBank/DDBJ databases">
        <title>Aureimonas fodiniaquatilis sp. nov., isolated from a coal mine wastewater.</title>
        <authorList>
            <person name="Kim W."/>
        </authorList>
    </citation>
    <scope>NUCLEOTIDE SEQUENCE [LARGE SCALE GENOMIC DNA]</scope>
    <source>
        <strain evidence="1 2">CAU 1482</strain>
    </source>
</reference>
<proteinExistence type="predicted"/>
<dbReference type="AlphaFoldDB" id="A0A5B0DZ57"/>
<dbReference type="OrthoDB" id="733404at2"/>
<dbReference type="Pfam" id="PF00353">
    <property type="entry name" value="HemolysinCabind"/>
    <property type="match status" value="1"/>
</dbReference>
<organism evidence="1 2">
    <name type="scientific">Aureimonas fodinaquatilis</name>
    <dbReference type="NCBI Taxonomy" id="2565783"/>
    <lineage>
        <taxon>Bacteria</taxon>
        <taxon>Pseudomonadati</taxon>
        <taxon>Pseudomonadota</taxon>
        <taxon>Alphaproteobacteria</taxon>
        <taxon>Hyphomicrobiales</taxon>
        <taxon>Aurantimonadaceae</taxon>
        <taxon>Aureimonas</taxon>
    </lineage>
</organism>
<dbReference type="InterPro" id="IPR018511">
    <property type="entry name" value="Hemolysin-typ_Ca-bd_CS"/>
</dbReference>
<dbReference type="InterPro" id="IPR019960">
    <property type="entry name" value="T1SS_VCA0849"/>
</dbReference>
<dbReference type="InterPro" id="IPR001343">
    <property type="entry name" value="Hemolysn_Ca-bd"/>
</dbReference>
<dbReference type="InterPro" id="IPR011049">
    <property type="entry name" value="Serralysin-like_metalloprot_C"/>
</dbReference>
<sequence length="231" mass="25059">MAVIAGSNAADIIDAGNFKVAVILNGYEGDDQLTGTIYDDIIDGQAGNDVLTGGAGSDIFILAANGTDTITDFSRVQHDQLDLRRYLTALHNYIDPDRLGDFLTLARVAGTDHAVIRVDTDGVNGTPEMIINLTSFYAAGNFSPAVTLEQLVYAGVILVGNYGEAVARYAPTIYDRWICREHDNLRSHFQRPSGDLIGHKGCAVLPHSQTRFLKNPSRFRNSAECECGFFG</sequence>
<gene>
    <name evidence="1" type="ORF">FPY71_11915</name>
</gene>
<dbReference type="Proteomes" id="UP000324738">
    <property type="component" value="Unassembled WGS sequence"/>
</dbReference>
<dbReference type="Gene3D" id="2.150.10.10">
    <property type="entry name" value="Serralysin-like metalloprotease, C-terminal"/>
    <property type="match status" value="1"/>
</dbReference>
<dbReference type="NCBIfam" id="TIGR03661">
    <property type="entry name" value="T1SS_VCA0849"/>
    <property type="match status" value="1"/>
</dbReference>
<dbReference type="PROSITE" id="PS00330">
    <property type="entry name" value="HEMOLYSIN_CALCIUM"/>
    <property type="match status" value="1"/>
</dbReference>
<keyword evidence="2" id="KW-1185">Reference proteome</keyword>
<protein>
    <submittedName>
        <fullName evidence="1">Type I secretion C-terminal target domain-containing protein</fullName>
    </submittedName>
</protein>
<accession>A0A5B0DZ57</accession>
<evidence type="ECO:0000313" key="1">
    <source>
        <dbReference type="EMBL" id="KAA0971292.1"/>
    </source>
</evidence>
<dbReference type="SUPFAM" id="SSF51120">
    <property type="entry name" value="beta-Roll"/>
    <property type="match status" value="1"/>
</dbReference>
<evidence type="ECO:0000313" key="2">
    <source>
        <dbReference type="Proteomes" id="UP000324738"/>
    </source>
</evidence>
<comment type="caution">
    <text evidence="1">The sequence shown here is derived from an EMBL/GenBank/DDBJ whole genome shotgun (WGS) entry which is preliminary data.</text>
</comment>
<dbReference type="GO" id="GO:0005509">
    <property type="term" value="F:calcium ion binding"/>
    <property type="evidence" value="ECO:0007669"/>
    <property type="project" value="InterPro"/>
</dbReference>
<name>A0A5B0DZ57_9HYPH</name>